<evidence type="ECO:0000313" key="2">
    <source>
        <dbReference type="Proteomes" id="UP001206925"/>
    </source>
</evidence>
<comment type="caution">
    <text evidence="1">The sequence shown here is derived from an EMBL/GenBank/DDBJ whole genome shotgun (WGS) entry which is preliminary data.</text>
</comment>
<dbReference type="EMBL" id="JAMZMK010007775">
    <property type="protein sequence ID" value="KAI7743197.1"/>
    <property type="molecule type" value="Genomic_DNA"/>
</dbReference>
<proteinExistence type="predicted"/>
<protein>
    <submittedName>
        <fullName evidence="1">Uncharacterized protein</fullName>
    </submittedName>
</protein>
<organism evidence="1 2">
    <name type="scientific">Ambrosia artemisiifolia</name>
    <name type="common">Common ragweed</name>
    <dbReference type="NCBI Taxonomy" id="4212"/>
    <lineage>
        <taxon>Eukaryota</taxon>
        <taxon>Viridiplantae</taxon>
        <taxon>Streptophyta</taxon>
        <taxon>Embryophyta</taxon>
        <taxon>Tracheophyta</taxon>
        <taxon>Spermatophyta</taxon>
        <taxon>Magnoliopsida</taxon>
        <taxon>eudicotyledons</taxon>
        <taxon>Gunneridae</taxon>
        <taxon>Pentapetalae</taxon>
        <taxon>asterids</taxon>
        <taxon>campanulids</taxon>
        <taxon>Asterales</taxon>
        <taxon>Asteraceae</taxon>
        <taxon>Asteroideae</taxon>
        <taxon>Heliantheae alliance</taxon>
        <taxon>Heliantheae</taxon>
        <taxon>Ambrosia</taxon>
    </lineage>
</organism>
<evidence type="ECO:0000313" key="1">
    <source>
        <dbReference type="EMBL" id="KAI7743197.1"/>
    </source>
</evidence>
<dbReference type="AlphaFoldDB" id="A0AAD5CKA6"/>
<sequence length="134" mass="15239">MLRASDLSTKGLDLLKRLVLDAIPLLIGNNGGQWNSRGKCNNEVVKPIKNKTYLSPYPDKMVLEWFYEVISSFVIPCLEEVVITVRSPLNAEQKICSLEALVKFGMEDEDQDSSNEKWAFSAKDFFRRYASLDS</sequence>
<dbReference type="Proteomes" id="UP001206925">
    <property type="component" value="Unassembled WGS sequence"/>
</dbReference>
<keyword evidence="2" id="KW-1185">Reference proteome</keyword>
<name>A0AAD5CKA6_AMBAR</name>
<gene>
    <name evidence="1" type="ORF">M8C21_012214</name>
</gene>
<reference evidence="1" key="1">
    <citation type="submission" date="2022-06" db="EMBL/GenBank/DDBJ databases">
        <title>Uncovering the hologenomic basis of an extraordinary plant invasion.</title>
        <authorList>
            <person name="Bieker V.C."/>
            <person name="Martin M.D."/>
            <person name="Gilbert T."/>
            <person name="Hodgins K."/>
            <person name="Battlay P."/>
            <person name="Petersen B."/>
            <person name="Wilson J."/>
        </authorList>
    </citation>
    <scope>NUCLEOTIDE SEQUENCE</scope>
    <source>
        <strain evidence="1">AA19_3_7</strain>
        <tissue evidence="1">Leaf</tissue>
    </source>
</reference>
<accession>A0AAD5CKA6</accession>